<dbReference type="OrthoDB" id="4820073at2"/>
<protein>
    <recommendedName>
        <fullName evidence="3">Aminoglycoside phosphotransferase domain-containing protein</fullName>
    </recommendedName>
</protein>
<dbReference type="RefSeq" id="WP_130783069.1">
    <property type="nucleotide sequence ID" value="NZ_BIMR01000400.1"/>
</dbReference>
<sequence length="325" mass="34511">MTVLAEPHDVDREPSARVIALRPAAGRHAAGGPSPEVVGLAQDVEEPVSAPRTAGRHVVEDLSHHVPDPAARSLVRELEDVVTRMHTHGALPALRVDLRELLGAWAAALVRLHRTPLTPTTPVADLPWVLTEPLPTWLDDLPGDLGPVWAVRAHPGVQRAVRAARASWSAVQWTHGEATGDEVVVTRTKGVVRATLLGSHDRSAPDGDLAPARAGRSGCGDPRWDVATALDWVALALGPALDPAWHLDPVGTFVAQYRELGGDALPDRTTAVARTLASAVEWSAQLTLAGDPTDDERAWLAGLWSRPLDLVGRARATGAPGLRSS</sequence>
<comment type="caution">
    <text evidence="1">The sequence shown here is derived from an EMBL/GenBank/DDBJ whole genome shotgun (WGS) entry which is preliminary data.</text>
</comment>
<gene>
    <name evidence="1" type="ORF">CBZ_34420</name>
</gene>
<dbReference type="EMBL" id="BIMR01000400">
    <property type="protein sequence ID" value="GCE78386.1"/>
    <property type="molecule type" value="Genomic_DNA"/>
</dbReference>
<accession>A0A402DWB9</accession>
<evidence type="ECO:0000313" key="2">
    <source>
        <dbReference type="Proteomes" id="UP000289954"/>
    </source>
</evidence>
<proteinExistence type="predicted"/>
<evidence type="ECO:0000313" key="1">
    <source>
        <dbReference type="EMBL" id="GCE78386.1"/>
    </source>
</evidence>
<evidence type="ECO:0008006" key="3">
    <source>
        <dbReference type="Google" id="ProtNLM"/>
    </source>
</evidence>
<keyword evidence="2" id="KW-1185">Reference proteome</keyword>
<dbReference type="Proteomes" id="UP000289954">
    <property type="component" value="Unassembled WGS sequence"/>
</dbReference>
<organism evidence="1 2">
    <name type="scientific">Cellulomonas biazotea</name>
    <dbReference type="NCBI Taxonomy" id="1709"/>
    <lineage>
        <taxon>Bacteria</taxon>
        <taxon>Bacillati</taxon>
        <taxon>Actinomycetota</taxon>
        <taxon>Actinomycetes</taxon>
        <taxon>Micrococcales</taxon>
        <taxon>Cellulomonadaceae</taxon>
        <taxon>Cellulomonas</taxon>
    </lineage>
</organism>
<dbReference type="AlphaFoldDB" id="A0A402DWB9"/>
<reference evidence="1 2" key="1">
    <citation type="submission" date="2019-01" db="EMBL/GenBank/DDBJ databases">
        <title>Draft genome sequence of Cellulomonas takizawaensis strain TKZ-21.</title>
        <authorList>
            <person name="Yamamura H."/>
            <person name="Hayashi T."/>
            <person name="Hamada M."/>
            <person name="Serisawa Y."/>
            <person name="Matsuyama K."/>
            <person name="Nakagawa Y."/>
            <person name="Otoguro M."/>
            <person name="Yanagida F."/>
            <person name="Hayakawa M."/>
        </authorList>
    </citation>
    <scope>NUCLEOTIDE SEQUENCE [LARGE SCALE GENOMIC DNA]</scope>
    <source>
        <strain evidence="1 2">NBRC12680</strain>
    </source>
</reference>
<name>A0A402DWB9_9CELL</name>